<dbReference type="PANTHER" id="PTHR48050:SF13">
    <property type="entry name" value="STEROL 3-BETA-GLUCOSYLTRANSFERASE UGT80A2"/>
    <property type="match status" value="1"/>
</dbReference>
<dbReference type="GO" id="GO:0008194">
    <property type="term" value="F:UDP-glycosyltransferase activity"/>
    <property type="evidence" value="ECO:0007669"/>
    <property type="project" value="InterPro"/>
</dbReference>
<sequence>MKIGLQTWGSHGDIRPFVALAEGLQLAGHAVTLLITCVDSAAYAGMVSPSGVDIRVIASPVIDPSDASALGEAAIRMRNPLTQMKKLIEGGFLPAEEAMLSAALELASESDLLVGHYFMYPLQIAAERAGRPYVSVLLSHAAIPSACSHPLGLPFGQGLLWRLTRWALQKAAGPYPNRLRARLDMPLTTDIVTQVWLSPELTLVGVSPRICERQPDWPPSIQVCGFLDMPNMQLEGRLTAAMEAFLAAGAAPVYMTFGSWTPPDIPNQTETLRLFTEAAQLAGCRAIIQTQDAAACGFHSSQQILYVSAAPHHLIFPRCAAVVHHGGAGTTQSATLAGRPSVVVAHISEQEHWGNELRRLGVAGKLAKRLSVTAKQLAARIGALRPAMQIRAAAVSHAMAQENGVATAVRLINEKFGVR</sequence>
<accession>A0A6L5QN04</accession>
<dbReference type="InterPro" id="IPR002213">
    <property type="entry name" value="UDP_glucos_trans"/>
</dbReference>
<dbReference type="InterPro" id="IPR050426">
    <property type="entry name" value="Glycosyltransferase_28"/>
</dbReference>
<dbReference type="Proteomes" id="UP000481037">
    <property type="component" value="Unassembled WGS sequence"/>
</dbReference>
<dbReference type="GO" id="GO:0016758">
    <property type="term" value="F:hexosyltransferase activity"/>
    <property type="evidence" value="ECO:0007669"/>
    <property type="project" value="UniProtKB-ARBA"/>
</dbReference>
<protein>
    <recommendedName>
        <fullName evidence="1">Erythromycin biosynthesis protein CIII-like C-terminal domain-containing protein</fullName>
    </recommendedName>
</protein>
<feature type="domain" description="Erythromycin biosynthesis protein CIII-like C-terminal" evidence="1">
    <location>
        <begin position="304"/>
        <end position="395"/>
    </location>
</feature>
<evidence type="ECO:0000313" key="2">
    <source>
        <dbReference type="EMBL" id="MRX11204.1"/>
    </source>
</evidence>
<reference evidence="2 3" key="1">
    <citation type="submission" date="2019-11" db="EMBL/GenBank/DDBJ databases">
        <title>Novel species isolated from a subtropical stream in China.</title>
        <authorList>
            <person name="Lu H."/>
        </authorList>
    </citation>
    <scope>NUCLEOTIDE SEQUENCE [LARGE SCALE GENOMIC DNA]</scope>
    <source>
        <strain evidence="2 3">FT25W</strain>
    </source>
</reference>
<organism evidence="2 3">
    <name type="scientific">Duganella alba</name>
    <dbReference type="NCBI Taxonomy" id="2666081"/>
    <lineage>
        <taxon>Bacteria</taxon>
        <taxon>Pseudomonadati</taxon>
        <taxon>Pseudomonadota</taxon>
        <taxon>Betaproteobacteria</taxon>
        <taxon>Burkholderiales</taxon>
        <taxon>Oxalobacteraceae</taxon>
        <taxon>Telluria group</taxon>
        <taxon>Duganella</taxon>
    </lineage>
</organism>
<evidence type="ECO:0000313" key="3">
    <source>
        <dbReference type="Proteomes" id="UP000481037"/>
    </source>
</evidence>
<gene>
    <name evidence="2" type="ORF">GJ697_25595</name>
</gene>
<dbReference type="Pfam" id="PF06722">
    <property type="entry name" value="EryCIII-like_C"/>
    <property type="match status" value="1"/>
</dbReference>
<dbReference type="EMBL" id="WKJM01000030">
    <property type="protein sequence ID" value="MRX11204.1"/>
    <property type="molecule type" value="Genomic_DNA"/>
</dbReference>
<comment type="caution">
    <text evidence="2">The sequence shown here is derived from an EMBL/GenBank/DDBJ whole genome shotgun (WGS) entry which is preliminary data.</text>
</comment>
<name>A0A6L5QN04_9BURK</name>
<proteinExistence type="predicted"/>
<dbReference type="RefSeq" id="WP_154369321.1">
    <property type="nucleotide sequence ID" value="NZ_WKJM01000030.1"/>
</dbReference>
<evidence type="ECO:0000259" key="1">
    <source>
        <dbReference type="Pfam" id="PF06722"/>
    </source>
</evidence>
<dbReference type="GO" id="GO:0017000">
    <property type="term" value="P:antibiotic biosynthetic process"/>
    <property type="evidence" value="ECO:0007669"/>
    <property type="project" value="UniProtKB-ARBA"/>
</dbReference>
<dbReference type="Gene3D" id="3.40.50.2000">
    <property type="entry name" value="Glycogen Phosphorylase B"/>
    <property type="match status" value="2"/>
</dbReference>
<dbReference type="AlphaFoldDB" id="A0A6L5QN04"/>
<dbReference type="InterPro" id="IPR010610">
    <property type="entry name" value="EryCIII-like_C"/>
</dbReference>
<keyword evidence="3" id="KW-1185">Reference proteome</keyword>
<dbReference type="PANTHER" id="PTHR48050">
    <property type="entry name" value="STEROL 3-BETA-GLUCOSYLTRANSFERASE"/>
    <property type="match status" value="1"/>
</dbReference>
<dbReference type="CDD" id="cd03784">
    <property type="entry name" value="GT1_Gtf-like"/>
    <property type="match status" value="1"/>
</dbReference>
<dbReference type="SUPFAM" id="SSF53756">
    <property type="entry name" value="UDP-Glycosyltransferase/glycogen phosphorylase"/>
    <property type="match status" value="1"/>
</dbReference>